<dbReference type="AlphaFoldDB" id="A0A8S3SH78"/>
<dbReference type="InterPro" id="IPR000315">
    <property type="entry name" value="Znf_B-box"/>
</dbReference>
<keyword evidence="2" id="KW-0175">Coiled coil</keyword>
<dbReference type="GO" id="GO:0008270">
    <property type="term" value="F:zinc ion binding"/>
    <property type="evidence" value="ECO:0007669"/>
    <property type="project" value="UniProtKB-KW"/>
</dbReference>
<dbReference type="PANTHER" id="PTHR25462">
    <property type="entry name" value="BONUS, ISOFORM C-RELATED"/>
    <property type="match status" value="1"/>
</dbReference>
<dbReference type="PROSITE" id="PS50119">
    <property type="entry name" value="ZF_BBOX"/>
    <property type="match status" value="1"/>
</dbReference>
<keyword evidence="5" id="KW-1185">Reference proteome</keyword>
<evidence type="ECO:0000313" key="5">
    <source>
        <dbReference type="Proteomes" id="UP000683360"/>
    </source>
</evidence>
<dbReference type="GO" id="GO:0061630">
    <property type="term" value="F:ubiquitin protein ligase activity"/>
    <property type="evidence" value="ECO:0007669"/>
    <property type="project" value="TreeGrafter"/>
</dbReference>
<dbReference type="EMBL" id="CAJPWZ010001649">
    <property type="protein sequence ID" value="CAG2220103.1"/>
    <property type="molecule type" value="Genomic_DNA"/>
</dbReference>
<feature type="domain" description="B box-type" evidence="3">
    <location>
        <begin position="3"/>
        <end position="53"/>
    </location>
</feature>
<feature type="coiled-coil region" evidence="2">
    <location>
        <begin position="143"/>
        <end position="185"/>
    </location>
</feature>
<keyword evidence="1" id="KW-0862">Zinc</keyword>
<comment type="caution">
    <text evidence="4">The sequence shown here is derived from an EMBL/GenBank/DDBJ whole genome shotgun (WGS) entry which is preliminary data.</text>
</comment>
<sequence>MATNALLCALCDLRHLTTPSTHWCPECQEALCSNCNEHHSLSKSSRNHQVIPVSEYIDLPSRIANIDLFCTYHNEKYIQYCVKHECPICYKCIKEHGKCSELILLEELTHEVKSSEPFRDMEQCLTDVKMNINRIREDSKSNIDLIASKKKQIIEEMNRLKSQIVQHLDKLQEDLMKELDEVENKCCVNIASNISSVDDQDKEILQCNTEIENLKKYASDIQTFLGMKDLQQKITKHEKFIQSLIETKKLERVELEFINNATIQKFLSDDMRFGSITVKSFPSAGIELVRKKYRQAQISITDKNQSVHNVNLLFRQKLKTSCGSTRGGCATANGEFLFINYQMCTEKLVVVSAEGNIKYEIPLSKPYSSFDITCLDDKTVAVSTGESDDKTGIIILDLGTRVIKEFVALPSEPFGITFDGKSLICCCDKRIYI</sequence>
<dbReference type="Gene3D" id="3.30.160.60">
    <property type="entry name" value="Classic Zinc Finger"/>
    <property type="match status" value="1"/>
</dbReference>
<dbReference type="InterPro" id="IPR011044">
    <property type="entry name" value="Quino_amine_DH_bsu"/>
</dbReference>
<organism evidence="4 5">
    <name type="scientific">Mytilus edulis</name>
    <name type="common">Blue mussel</name>
    <dbReference type="NCBI Taxonomy" id="6550"/>
    <lineage>
        <taxon>Eukaryota</taxon>
        <taxon>Metazoa</taxon>
        <taxon>Spiralia</taxon>
        <taxon>Lophotrochozoa</taxon>
        <taxon>Mollusca</taxon>
        <taxon>Bivalvia</taxon>
        <taxon>Autobranchia</taxon>
        <taxon>Pteriomorphia</taxon>
        <taxon>Mytilida</taxon>
        <taxon>Mytiloidea</taxon>
        <taxon>Mytilidae</taxon>
        <taxon>Mytilinae</taxon>
        <taxon>Mytilus</taxon>
    </lineage>
</organism>
<evidence type="ECO:0000313" key="4">
    <source>
        <dbReference type="EMBL" id="CAG2220103.1"/>
    </source>
</evidence>
<keyword evidence="1" id="KW-0863">Zinc-finger</keyword>
<dbReference type="PANTHER" id="PTHR25462:SF296">
    <property type="entry name" value="MEIOTIC P26, ISOFORM F"/>
    <property type="match status" value="1"/>
</dbReference>
<gene>
    <name evidence="4" type="ORF">MEDL_33567</name>
</gene>
<dbReference type="CDD" id="cd19757">
    <property type="entry name" value="Bbox1"/>
    <property type="match status" value="1"/>
</dbReference>
<protein>
    <recommendedName>
        <fullName evidence="3">B box-type domain-containing protein</fullName>
    </recommendedName>
</protein>
<evidence type="ECO:0000259" key="3">
    <source>
        <dbReference type="PROSITE" id="PS50119"/>
    </source>
</evidence>
<dbReference type="OrthoDB" id="6131093at2759"/>
<accession>A0A8S3SH78</accession>
<dbReference type="SUPFAM" id="SSF50969">
    <property type="entry name" value="YVTN repeat-like/Quinoprotein amine dehydrogenase"/>
    <property type="match status" value="1"/>
</dbReference>
<evidence type="ECO:0000256" key="2">
    <source>
        <dbReference type="SAM" id="Coils"/>
    </source>
</evidence>
<evidence type="ECO:0000256" key="1">
    <source>
        <dbReference type="PROSITE-ProRule" id="PRU00024"/>
    </source>
</evidence>
<keyword evidence="1" id="KW-0479">Metal-binding</keyword>
<reference evidence="4" key="1">
    <citation type="submission" date="2021-03" db="EMBL/GenBank/DDBJ databases">
        <authorList>
            <person name="Bekaert M."/>
        </authorList>
    </citation>
    <scope>NUCLEOTIDE SEQUENCE</scope>
</reference>
<name>A0A8S3SH78_MYTED</name>
<dbReference type="Proteomes" id="UP000683360">
    <property type="component" value="Unassembled WGS sequence"/>
</dbReference>
<proteinExistence type="predicted"/>
<dbReference type="InterPro" id="IPR047153">
    <property type="entry name" value="TRIM45/56/19-like"/>
</dbReference>